<name>A0A8J2WGI6_9STRA</name>
<dbReference type="CDD" id="cd19757">
    <property type="entry name" value="Bbox1"/>
    <property type="match status" value="1"/>
</dbReference>
<feature type="region of interest" description="Disordered" evidence="1">
    <location>
        <begin position="438"/>
        <end position="499"/>
    </location>
</feature>
<evidence type="ECO:0000313" key="3">
    <source>
        <dbReference type="Proteomes" id="UP000789595"/>
    </source>
</evidence>
<feature type="non-terminal residue" evidence="2">
    <location>
        <position position="1"/>
    </location>
</feature>
<dbReference type="OrthoDB" id="63972at2759"/>
<proteinExistence type="predicted"/>
<comment type="caution">
    <text evidence="2">The sequence shown here is derived from an EMBL/GenBank/DDBJ whole genome shotgun (WGS) entry which is preliminary data.</text>
</comment>
<feature type="compositionally biased region" description="Basic and acidic residues" evidence="1">
    <location>
        <begin position="462"/>
        <end position="473"/>
    </location>
</feature>
<feature type="compositionally biased region" description="Pro residues" evidence="1">
    <location>
        <begin position="39"/>
        <end position="48"/>
    </location>
</feature>
<dbReference type="EMBL" id="CAKKNE010000002">
    <property type="protein sequence ID" value="CAH0367530.1"/>
    <property type="molecule type" value="Genomic_DNA"/>
</dbReference>
<protein>
    <recommendedName>
        <fullName evidence="4">WW domain-containing protein</fullName>
    </recommendedName>
</protein>
<feature type="region of interest" description="Disordered" evidence="1">
    <location>
        <begin position="1"/>
        <end position="56"/>
    </location>
</feature>
<reference evidence="2" key="1">
    <citation type="submission" date="2021-11" db="EMBL/GenBank/DDBJ databases">
        <authorList>
            <consortium name="Genoscope - CEA"/>
            <person name="William W."/>
        </authorList>
    </citation>
    <scope>NUCLEOTIDE SEQUENCE</scope>
</reference>
<gene>
    <name evidence="2" type="ORF">PECAL_2P05550</name>
</gene>
<dbReference type="Proteomes" id="UP000789595">
    <property type="component" value="Unassembled WGS sequence"/>
</dbReference>
<evidence type="ECO:0000256" key="1">
    <source>
        <dbReference type="SAM" id="MobiDB-lite"/>
    </source>
</evidence>
<evidence type="ECO:0008006" key="4">
    <source>
        <dbReference type="Google" id="ProtNLM"/>
    </source>
</evidence>
<feature type="compositionally biased region" description="Low complexity" evidence="1">
    <location>
        <begin position="10"/>
        <end position="37"/>
    </location>
</feature>
<sequence>AHRNASAWTPSQAPQGSPQAPHASCGRPTSPTTGRTPARPDPGLPQTPPSKMGTKDVLPKHIVDAHMYDAIYASMEHSLQEAQIREAKYQKGEVIRKKEERLRGMVKLPVGEFYANTRFDHGRGGAEGVMRRRVADFHDDEHVCSAKVCCNGAPAIIRCMSCAKLDPRRRGHYCQACFDRRHPPHRAKHAWMPIEKSEHLGRQLQHRNKVAEIEVFGDDVERLRRKVKEQTEDCGEIGDPKRTVHLIRDADAKSQAVKVRVARLRRALRAPALRPASESAVVTKGLLALYKSKQAMGEPRSVSEREETQLMLPPLTPEAPKQRDRGFSQLAMWEVLPEHAAASLFANAFRKKKARERMYEAVQKRYMKVYDANTGYFYFVDTQTRVVAWEPPAVMWKDERFKLSSRRHGDPVMTKRQAMARAASKILTPRSWGKKYAPRSNLDAMAEGDEEEESTDEEEEEKWTRIPEDHEVFDPTGEYEVTRGRVTNEGPGHGPPRRV</sequence>
<accession>A0A8J2WGI6</accession>
<dbReference type="AlphaFoldDB" id="A0A8J2WGI6"/>
<organism evidence="2 3">
    <name type="scientific">Pelagomonas calceolata</name>
    <dbReference type="NCBI Taxonomy" id="35677"/>
    <lineage>
        <taxon>Eukaryota</taxon>
        <taxon>Sar</taxon>
        <taxon>Stramenopiles</taxon>
        <taxon>Ochrophyta</taxon>
        <taxon>Pelagophyceae</taxon>
        <taxon>Pelagomonadales</taxon>
        <taxon>Pelagomonadaceae</taxon>
        <taxon>Pelagomonas</taxon>
    </lineage>
</organism>
<keyword evidence="3" id="KW-1185">Reference proteome</keyword>
<evidence type="ECO:0000313" key="2">
    <source>
        <dbReference type="EMBL" id="CAH0367530.1"/>
    </source>
</evidence>
<feature type="compositionally biased region" description="Acidic residues" evidence="1">
    <location>
        <begin position="446"/>
        <end position="461"/>
    </location>
</feature>